<gene>
    <name evidence="2" type="ORF">METZ01_LOCUS243095</name>
</gene>
<dbReference type="GO" id="GO:0016746">
    <property type="term" value="F:acyltransferase activity"/>
    <property type="evidence" value="ECO:0007669"/>
    <property type="project" value="InterPro"/>
</dbReference>
<organism evidence="2">
    <name type="scientific">marine metagenome</name>
    <dbReference type="NCBI Taxonomy" id="408172"/>
    <lineage>
        <taxon>unclassified sequences</taxon>
        <taxon>metagenomes</taxon>
        <taxon>ecological metagenomes</taxon>
    </lineage>
</organism>
<sequence length="38" mass="4132">MSSAPQSIPSRLGDRPIAIIGMSALFPQAENIGQYWNN</sequence>
<accession>A0A382HUS5</accession>
<name>A0A382HUS5_9ZZZZ</name>
<dbReference type="InterPro" id="IPR014030">
    <property type="entry name" value="Ketoacyl_synth_N"/>
</dbReference>
<proteinExistence type="predicted"/>
<dbReference type="EMBL" id="UINC01063043">
    <property type="protein sequence ID" value="SVB90241.1"/>
    <property type="molecule type" value="Genomic_DNA"/>
</dbReference>
<dbReference type="Gene3D" id="3.40.47.10">
    <property type="match status" value="1"/>
</dbReference>
<dbReference type="AlphaFoldDB" id="A0A382HUS5"/>
<evidence type="ECO:0000259" key="1">
    <source>
        <dbReference type="Pfam" id="PF00109"/>
    </source>
</evidence>
<protein>
    <recommendedName>
        <fullName evidence="1">Beta-ketoacyl synthase-like N-terminal domain-containing protein</fullName>
    </recommendedName>
</protein>
<feature type="domain" description="Beta-ketoacyl synthase-like N-terminal" evidence="1">
    <location>
        <begin position="15"/>
        <end position="38"/>
    </location>
</feature>
<dbReference type="InterPro" id="IPR016039">
    <property type="entry name" value="Thiolase-like"/>
</dbReference>
<dbReference type="Pfam" id="PF00109">
    <property type="entry name" value="ketoacyl-synt"/>
    <property type="match status" value="1"/>
</dbReference>
<feature type="non-terminal residue" evidence="2">
    <location>
        <position position="38"/>
    </location>
</feature>
<evidence type="ECO:0000313" key="2">
    <source>
        <dbReference type="EMBL" id="SVB90241.1"/>
    </source>
</evidence>
<reference evidence="2" key="1">
    <citation type="submission" date="2018-05" db="EMBL/GenBank/DDBJ databases">
        <authorList>
            <person name="Lanie J.A."/>
            <person name="Ng W.-L."/>
            <person name="Kazmierczak K.M."/>
            <person name="Andrzejewski T.M."/>
            <person name="Davidsen T.M."/>
            <person name="Wayne K.J."/>
            <person name="Tettelin H."/>
            <person name="Glass J.I."/>
            <person name="Rusch D."/>
            <person name="Podicherti R."/>
            <person name="Tsui H.-C.T."/>
            <person name="Winkler M.E."/>
        </authorList>
    </citation>
    <scope>NUCLEOTIDE SEQUENCE</scope>
</reference>